<evidence type="ECO:0000313" key="3">
    <source>
        <dbReference type="Proteomes" id="UP001479290"/>
    </source>
</evidence>
<sequence length="184" mass="20331">MGEGGQQEIIEQQVKENETIEEGKEGGEHAEEVEDAMATFLEALNGEQFKVTEHYSDEVDDEMEVKRQSAPDGSIGEENQLGRKAEKKKEIPSKKVRAESMLKLSYSEESEESLSTDSQEGLEMDNARPLFQLTKEKGSSSNGDQKDESTSLSVTSISWSDLVLGETEATSLEGQEMEGTLETE</sequence>
<gene>
    <name evidence="2" type="ORF">ABG768_016073</name>
</gene>
<reference evidence="2 3" key="1">
    <citation type="submission" date="2024-05" db="EMBL/GenBank/DDBJ databases">
        <title>A high-quality chromosomal-level genome assembly of Topmouth culter (Culter alburnus).</title>
        <authorList>
            <person name="Zhao H."/>
        </authorList>
    </citation>
    <scope>NUCLEOTIDE SEQUENCE [LARGE SCALE GENOMIC DNA]</scope>
    <source>
        <strain evidence="2">CATC2023</strain>
        <tissue evidence="2">Muscle</tissue>
    </source>
</reference>
<feature type="compositionally biased region" description="Basic and acidic residues" evidence="1">
    <location>
        <begin position="80"/>
        <end position="100"/>
    </location>
</feature>
<proteinExistence type="predicted"/>
<dbReference type="Proteomes" id="UP001479290">
    <property type="component" value="Unassembled WGS sequence"/>
</dbReference>
<evidence type="ECO:0000256" key="1">
    <source>
        <dbReference type="SAM" id="MobiDB-lite"/>
    </source>
</evidence>
<evidence type="ECO:0000313" key="2">
    <source>
        <dbReference type="EMBL" id="KAK9953961.1"/>
    </source>
</evidence>
<protein>
    <submittedName>
        <fullName evidence="2">Uncharacterized protein</fullName>
    </submittedName>
</protein>
<feature type="region of interest" description="Disordered" evidence="1">
    <location>
        <begin position="53"/>
        <end position="184"/>
    </location>
</feature>
<feature type="compositionally biased region" description="Low complexity" evidence="1">
    <location>
        <begin position="1"/>
        <end position="12"/>
    </location>
</feature>
<keyword evidence="3" id="KW-1185">Reference proteome</keyword>
<name>A0AAW1YXU7_CULAL</name>
<dbReference type="AlphaFoldDB" id="A0AAW1YXU7"/>
<accession>A0AAW1YXU7</accession>
<feature type="region of interest" description="Disordered" evidence="1">
    <location>
        <begin position="1"/>
        <end position="32"/>
    </location>
</feature>
<organism evidence="2 3">
    <name type="scientific">Culter alburnus</name>
    <name type="common">Topmouth culter</name>
    <dbReference type="NCBI Taxonomy" id="194366"/>
    <lineage>
        <taxon>Eukaryota</taxon>
        <taxon>Metazoa</taxon>
        <taxon>Chordata</taxon>
        <taxon>Craniata</taxon>
        <taxon>Vertebrata</taxon>
        <taxon>Euteleostomi</taxon>
        <taxon>Actinopterygii</taxon>
        <taxon>Neopterygii</taxon>
        <taxon>Teleostei</taxon>
        <taxon>Ostariophysi</taxon>
        <taxon>Cypriniformes</taxon>
        <taxon>Xenocyprididae</taxon>
        <taxon>Xenocypridinae</taxon>
        <taxon>Culter</taxon>
    </lineage>
</organism>
<dbReference type="EMBL" id="JAWDJR010000022">
    <property type="protein sequence ID" value="KAK9953961.1"/>
    <property type="molecule type" value="Genomic_DNA"/>
</dbReference>
<comment type="caution">
    <text evidence="2">The sequence shown here is derived from an EMBL/GenBank/DDBJ whole genome shotgun (WGS) entry which is preliminary data.</text>
</comment>
<feature type="compositionally biased region" description="Basic and acidic residues" evidence="1">
    <location>
        <begin position="134"/>
        <end position="149"/>
    </location>
</feature>
<feature type="compositionally biased region" description="Acidic residues" evidence="1">
    <location>
        <begin position="175"/>
        <end position="184"/>
    </location>
</feature>
<feature type="compositionally biased region" description="Basic and acidic residues" evidence="1">
    <location>
        <begin position="13"/>
        <end position="30"/>
    </location>
</feature>
<feature type="compositionally biased region" description="Low complexity" evidence="1">
    <location>
        <begin position="150"/>
        <end position="160"/>
    </location>
</feature>